<protein>
    <recommendedName>
        <fullName evidence="8">UDP-N-acetylmuramoyl-tripeptide--D-alanyl-D-alanine ligase</fullName>
    </recommendedName>
</protein>
<dbReference type="Pfam" id="PF08245">
    <property type="entry name" value="Mur_ligase_M"/>
    <property type="match status" value="2"/>
</dbReference>
<feature type="domain" description="Mur ligase central" evidence="5">
    <location>
        <begin position="31"/>
        <end position="78"/>
    </location>
</feature>
<dbReference type="Proteomes" id="UP000178240">
    <property type="component" value="Unassembled WGS sequence"/>
</dbReference>
<dbReference type="GO" id="GO:0005524">
    <property type="term" value="F:ATP binding"/>
    <property type="evidence" value="ECO:0007669"/>
    <property type="project" value="UniProtKB-KW"/>
</dbReference>
<dbReference type="Gene3D" id="3.90.190.20">
    <property type="entry name" value="Mur ligase, C-terminal domain"/>
    <property type="match status" value="1"/>
</dbReference>
<name>A0A1G1Y0N6_9BACT</name>
<evidence type="ECO:0000259" key="4">
    <source>
        <dbReference type="Pfam" id="PF02875"/>
    </source>
</evidence>
<keyword evidence="1" id="KW-0436">Ligase</keyword>
<dbReference type="Gene3D" id="3.40.1190.10">
    <property type="entry name" value="Mur-like, catalytic domain"/>
    <property type="match status" value="1"/>
</dbReference>
<keyword evidence="2" id="KW-0547">Nucleotide-binding</keyword>
<evidence type="ECO:0008006" key="8">
    <source>
        <dbReference type="Google" id="ProtNLM"/>
    </source>
</evidence>
<evidence type="ECO:0000256" key="3">
    <source>
        <dbReference type="ARBA" id="ARBA00022840"/>
    </source>
</evidence>
<evidence type="ECO:0000313" key="7">
    <source>
        <dbReference type="Proteomes" id="UP000178240"/>
    </source>
</evidence>
<sequence length="433" mass="47613">MKNQLKKLLEKILRIFATAVLNKYRPEIVAITGSVGKTSTKEAIYSVLSGGFSVRKNFKNYNNEIGIPLTIIGAETGGHSIFRWLAVFLKAIRLIIATDKNYPKILILEMGADKPGDIKYLTDFVPIKIGVVTRVAPVHLEFFGSLEAVAKEKGNLIQALKKDGFAVLNGDDRLVSQMAQKTKAKIITFGLLPQADIYAKEIAVSYSLSQKNIASIQGVSFKLAYEGKTLPVLLPQILGEHLVYSALAAIAVGVIYNLNLHDILEGLKKFEPPKGRMRLVKGIKNTLIIDDTYNSSPLAARKALSTLGQINIGEGKKFAVLGDMLELGRYTEPGHQAVGEAVVESGVDYLITVGEMSRDISRAAIEKGMSQDQCFHFRNSIEAGQFLQDRINAGDLILIKGSQGVRLEKAVKEIMAEPQRAKEFLVRQEKSWV</sequence>
<dbReference type="STRING" id="1797535.A2744_04345"/>
<dbReference type="SUPFAM" id="SSF53244">
    <property type="entry name" value="MurD-like peptide ligases, peptide-binding domain"/>
    <property type="match status" value="1"/>
</dbReference>
<dbReference type="InterPro" id="IPR013221">
    <property type="entry name" value="Mur_ligase_cen"/>
</dbReference>
<feature type="domain" description="Mur ligase C-terminal" evidence="4">
    <location>
        <begin position="275"/>
        <end position="402"/>
    </location>
</feature>
<dbReference type="SUPFAM" id="SSF53623">
    <property type="entry name" value="MurD-like peptide ligases, catalytic domain"/>
    <property type="match status" value="1"/>
</dbReference>
<evidence type="ECO:0000256" key="1">
    <source>
        <dbReference type="ARBA" id="ARBA00022598"/>
    </source>
</evidence>
<evidence type="ECO:0000259" key="5">
    <source>
        <dbReference type="Pfam" id="PF08245"/>
    </source>
</evidence>
<dbReference type="InterPro" id="IPR036565">
    <property type="entry name" value="Mur-like_cat_sf"/>
</dbReference>
<accession>A0A1G1Y0N6</accession>
<dbReference type="AlphaFoldDB" id="A0A1G1Y0N6"/>
<dbReference type="InterPro" id="IPR004101">
    <property type="entry name" value="Mur_ligase_C"/>
</dbReference>
<evidence type="ECO:0000313" key="6">
    <source>
        <dbReference type="EMBL" id="OGY45406.1"/>
    </source>
</evidence>
<dbReference type="GO" id="GO:0016881">
    <property type="term" value="F:acid-amino acid ligase activity"/>
    <property type="evidence" value="ECO:0007669"/>
    <property type="project" value="InterPro"/>
</dbReference>
<dbReference type="PANTHER" id="PTHR43024">
    <property type="entry name" value="UDP-N-ACETYLMURAMOYL-TRIPEPTIDE--D-ALANYL-D-ALANINE LIGASE"/>
    <property type="match status" value="1"/>
</dbReference>
<dbReference type="PANTHER" id="PTHR43024:SF1">
    <property type="entry name" value="UDP-N-ACETYLMURAMOYL-TRIPEPTIDE--D-ALANYL-D-ALANINE LIGASE"/>
    <property type="match status" value="1"/>
</dbReference>
<dbReference type="EMBL" id="MHIE01000021">
    <property type="protein sequence ID" value="OGY45406.1"/>
    <property type="molecule type" value="Genomic_DNA"/>
</dbReference>
<reference evidence="6 7" key="1">
    <citation type="journal article" date="2016" name="Nat. Commun.">
        <title>Thousands of microbial genomes shed light on interconnected biogeochemical processes in an aquifer system.</title>
        <authorList>
            <person name="Anantharaman K."/>
            <person name="Brown C.T."/>
            <person name="Hug L.A."/>
            <person name="Sharon I."/>
            <person name="Castelle C.J."/>
            <person name="Probst A.J."/>
            <person name="Thomas B.C."/>
            <person name="Singh A."/>
            <person name="Wilkins M.J."/>
            <person name="Karaoz U."/>
            <person name="Brodie E.L."/>
            <person name="Williams K.H."/>
            <person name="Hubbard S.S."/>
            <person name="Banfield J.F."/>
        </authorList>
    </citation>
    <scope>NUCLEOTIDE SEQUENCE [LARGE SCALE GENOMIC DNA]</scope>
</reference>
<organism evidence="6 7">
    <name type="scientific">Candidatus Buchananbacteria bacterium RIFCSPHIGHO2_01_FULL_44_11</name>
    <dbReference type="NCBI Taxonomy" id="1797535"/>
    <lineage>
        <taxon>Bacteria</taxon>
        <taxon>Candidatus Buchananiibacteriota</taxon>
    </lineage>
</organism>
<gene>
    <name evidence="6" type="ORF">A2744_04345</name>
</gene>
<keyword evidence="3" id="KW-0067">ATP-binding</keyword>
<comment type="caution">
    <text evidence="6">The sequence shown here is derived from an EMBL/GenBank/DDBJ whole genome shotgun (WGS) entry which is preliminary data.</text>
</comment>
<evidence type="ECO:0000256" key="2">
    <source>
        <dbReference type="ARBA" id="ARBA00022741"/>
    </source>
</evidence>
<feature type="domain" description="Mur ligase central" evidence="5">
    <location>
        <begin position="100"/>
        <end position="252"/>
    </location>
</feature>
<dbReference type="Pfam" id="PF02875">
    <property type="entry name" value="Mur_ligase_C"/>
    <property type="match status" value="1"/>
</dbReference>
<dbReference type="InterPro" id="IPR036615">
    <property type="entry name" value="Mur_ligase_C_dom_sf"/>
</dbReference>
<proteinExistence type="predicted"/>
<dbReference type="InterPro" id="IPR051046">
    <property type="entry name" value="MurCDEF_CellWall_CoF430Synth"/>
</dbReference>